<dbReference type="EMBL" id="CASHSV030000513">
    <property type="protein sequence ID" value="CAJ2665340.1"/>
    <property type="molecule type" value="Genomic_DNA"/>
</dbReference>
<reference evidence="1" key="1">
    <citation type="submission" date="2023-10" db="EMBL/GenBank/DDBJ databases">
        <authorList>
            <person name="Rodriguez Cubillos JULIANA M."/>
            <person name="De Vega J."/>
        </authorList>
    </citation>
    <scope>NUCLEOTIDE SEQUENCE</scope>
</reference>
<gene>
    <name evidence="1" type="ORF">MILVUS5_LOCUS30336</name>
</gene>
<organism evidence="1 2">
    <name type="scientific">Trifolium pratense</name>
    <name type="common">Red clover</name>
    <dbReference type="NCBI Taxonomy" id="57577"/>
    <lineage>
        <taxon>Eukaryota</taxon>
        <taxon>Viridiplantae</taxon>
        <taxon>Streptophyta</taxon>
        <taxon>Embryophyta</taxon>
        <taxon>Tracheophyta</taxon>
        <taxon>Spermatophyta</taxon>
        <taxon>Magnoliopsida</taxon>
        <taxon>eudicotyledons</taxon>
        <taxon>Gunneridae</taxon>
        <taxon>Pentapetalae</taxon>
        <taxon>rosids</taxon>
        <taxon>fabids</taxon>
        <taxon>Fabales</taxon>
        <taxon>Fabaceae</taxon>
        <taxon>Papilionoideae</taxon>
        <taxon>50 kb inversion clade</taxon>
        <taxon>NPAAA clade</taxon>
        <taxon>Hologalegina</taxon>
        <taxon>IRL clade</taxon>
        <taxon>Trifolieae</taxon>
        <taxon>Trifolium</taxon>
    </lineage>
</organism>
<accession>A0ACB0L7G3</accession>
<evidence type="ECO:0000313" key="1">
    <source>
        <dbReference type="EMBL" id="CAJ2665340.1"/>
    </source>
</evidence>
<sequence length="259" mass="29519">MKNLLGHTTKFVNLFKFSSFSSSHYSSISRFNHFTTITTSLKSDSVIRTILKLKTPKTFIFQQPLNLTANYIRNFRYSGIGSILGVSVATASTIAYAIDVAEDALVDDRHNDSQDLSEAEENVQDLLKLVGKFWWPLFFIVTVLTNLDNPFTILFIKVTLFLLCTKPNPFSVYFIVDQLCQQSICEDTEFLNRKSIYASKVEVQDYKLLCLADIEVRGDKFTLVGIFCTWWTLPSWEACSLIGRSILLKITEQGRSMLN</sequence>
<evidence type="ECO:0000313" key="2">
    <source>
        <dbReference type="Proteomes" id="UP001177021"/>
    </source>
</evidence>
<proteinExistence type="predicted"/>
<keyword evidence="2" id="KW-1185">Reference proteome</keyword>
<name>A0ACB0L7G3_TRIPR</name>
<comment type="caution">
    <text evidence="1">The sequence shown here is derived from an EMBL/GenBank/DDBJ whole genome shotgun (WGS) entry which is preliminary data.</text>
</comment>
<protein>
    <submittedName>
        <fullName evidence="1">Uncharacterized protein</fullName>
    </submittedName>
</protein>
<dbReference type="Proteomes" id="UP001177021">
    <property type="component" value="Unassembled WGS sequence"/>
</dbReference>